<dbReference type="KEGG" id="msto:MSTO_48850"/>
<evidence type="ECO:0000313" key="1">
    <source>
        <dbReference type="EMBL" id="BBY24680.1"/>
    </source>
</evidence>
<dbReference type="EMBL" id="AP022587">
    <property type="protein sequence ID" value="BBY24680.1"/>
    <property type="molecule type" value="Genomic_DNA"/>
</dbReference>
<organism evidence="1 2">
    <name type="scientific">Mycobacterium stomatepiae</name>
    <dbReference type="NCBI Taxonomy" id="470076"/>
    <lineage>
        <taxon>Bacteria</taxon>
        <taxon>Bacillati</taxon>
        <taxon>Actinomycetota</taxon>
        <taxon>Actinomycetes</taxon>
        <taxon>Mycobacteriales</taxon>
        <taxon>Mycobacteriaceae</taxon>
        <taxon>Mycobacterium</taxon>
        <taxon>Mycobacterium simiae complex</taxon>
    </lineage>
</organism>
<proteinExistence type="predicted"/>
<dbReference type="Proteomes" id="UP000467130">
    <property type="component" value="Chromosome"/>
</dbReference>
<sequence length="95" mass="10448">MRGFEATRAKTGLYVSAVANTRYPVQVLADDLDIPRNRYAAHVVRGIAALNLLIGQPGRVPTLGCRLERFGRRVTTRSVERGLEGNKATHYTPLG</sequence>
<keyword evidence="2" id="KW-1185">Reference proteome</keyword>
<accession>A0A7I7QEN0</accession>
<reference evidence="1 2" key="1">
    <citation type="journal article" date="2019" name="Emerg. Microbes Infect.">
        <title>Comprehensive subspecies identification of 175 nontuberculous mycobacteria species based on 7547 genomic profiles.</title>
        <authorList>
            <person name="Matsumoto Y."/>
            <person name="Kinjo T."/>
            <person name="Motooka D."/>
            <person name="Nabeya D."/>
            <person name="Jung N."/>
            <person name="Uechi K."/>
            <person name="Horii T."/>
            <person name="Iida T."/>
            <person name="Fujita J."/>
            <person name="Nakamura S."/>
        </authorList>
    </citation>
    <scope>NUCLEOTIDE SEQUENCE [LARGE SCALE GENOMIC DNA]</scope>
    <source>
        <strain evidence="1 2">JCM 17783</strain>
    </source>
</reference>
<protein>
    <submittedName>
        <fullName evidence="1">Uncharacterized protein</fullName>
    </submittedName>
</protein>
<evidence type="ECO:0000313" key="2">
    <source>
        <dbReference type="Proteomes" id="UP000467130"/>
    </source>
</evidence>
<gene>
    <name evidence="1" type="ORF">MSTO_48850</name>
</gene>
<dbReference type="AlphaFoldDB" id="A0A7I7QEN0"/>
<name>A0A7I7QEN0_9MYCO</name>